<keyword evidence="3" id="KW-1185">Reference proteome</keyword>
<comment type="caution">
    <text evidence="2">The sequence shown here is derived from an EMBL/GenBank/DDBJ whole genome shotgun (WGS) entry which is preliminary data.</text>
</comment>
<dbReference type="RefSeq" id="WP_163301199.1">
    <property type="nucleotide sequence ID" value="NZ_JAAGRQ010000014.1"/>
</dbReference>
<protein>
    <submittedName>
        <fullName evidence="2">Type II toxin-antitoxin system VapC family toxin</fullName>
    </submittedName>
</protein>
<dbReference type="SUPFAM" id="SSF88723">
    <property type="entry name" value="PIN domain-like"/>
    <property type="match status" value="1"/>
</dbReference>
<dbReference type="Proteomes" id="UP000469724">
    <property type="component" value="Unassembled WGS sequence"/>
</dbReference>
<reference evidence="2 3" key="1">
    <citation type="submission" date="2020-02" db="EMBL/GenBank/DDBJ databases">
        <title>Comparative genomics of sulfur disproportionating microorganisms.</title>
        <authorList>
            <person name="Ward L.M."/>
            <person name="Bertran E."/>
            <person name="Johnston D.T."/>
        </authorList>
    </citation>
    <scope>NUCLEOTIDE SEQUENCE [LARGE SCALE GENOMIC DNA]</scope>
    <source>
        <strain evidence="2 3">DSM 3696</strain>
    </source>
</reference>
<accession>A0A7K3NIX1</accession>
<evidence type="ECO:0000313" key="3">
    <source>
        <dbReference type="Proteomes" id="UP000469724"/>
    </source>
</evidence>
<dbReference type="Pfam" id="PF01850">
    <property type="entry name" value="PIN"/>
    <property type="match status" value="1"/>
</dbReference>
<dbReference type="AlphaFoldDB" id="A0A7K3NIX1"/>
<dbReference type="InterPro" id="IPR029060">
    <property type="entry name" value="PIN-like_dom_sf"/>
</dbReference>
<evidence type="ECO:0000313" key="2">
    <source>
        <dbReference type="EMBL" id="NDY56144.1"/>
    </source>
</evidence>
<dbReference type="InterPro" id="IPR002716">
    <property type="entry name" value="PIN_dom"/>
</dbReference>
<name>A0A7K3NIX1_9BACT</name>
<evidence type="ECO:0000259" key="1">
    <source>
        <dbReference type="Pfam" id="PF01850"/>
    </source>
</evidence>
<gene>
    <name evidence="2" type="ORF">G3N56_05210</name>
</gene>
<proteinExistence type="predicted"/>
<dbReference type="CDD" id="cd09854">
    <property type="entry name" value="PIN_VapC-like"/>
    <property type="match status" value="1"/>
</dbReference>
<sequence>MVGSINSAIDTNVLLDVLIPNSRFALASLECLESAAKEGSLLVGEMVFAELSAHFPTLAALRGFLEAGTIAYVPSDHVALHEAGMAWKTLCTRRDAQNAAIPRHVVADLLIGAHARRHAHRLITRDRGFYRDYFHGLTILDPSVAQPPR</sequence>
<dbReference type="Gene3D" id="3.40.50.1010">
    <property type="entry name" value="5'-nuclease"/>
    <property type="match status" value="1"/>
</dbReference>
<feature type="domain" description="PIN" evidence="1">
    <location>
        <begin position="9"/>
        <end position="131"/>
    </location>
</feature>
<dbReference type="EMBL" id="JAAGRQ010000014">
    <property type="protein sequence ID" value="NDY56144.1"/>
    <property type="molecule type" value="Genomic_DNA"/>
</dbReference>
<organism evidence="2 3">
    <name type="scientific">Desulfolutivibrio sulfodismutans</name>
    <dbReference type="NCBI Taxonomy" id="63561"/>
    <lineage>
        <taxon>Bacteria</taxon>
        <taxon>Pseudomonadati</taxon>
        <taxon>Thermodesulfobacteriota</taxon>
        <taxon>Desulfovibrionia</taxon>
        <taxon>Desulfovibrionales</taxon>
        <taxon>Desulfovibrionaceae</taxon>
        <taxon>Desulfolutivibrio</taxon>
    </lineage>
</organism>